<sequence>NGEKWNTRRVALYGKEKDGCMVEREDANRLKCSGFMLMDYRELLGSAENERGAERGAISGTEER</sequence>
<organism evidence="1 2">
    <name type="scientific">Pleurodeles waltl</name>
    <name type="common">Iberian ribbed newt</name>
    <dbReference type="NCBI Taxonomy" id="8319"/>
    <lineage>
        <taxon>Eukaryota</taxon>
        <taxon>Metazoa</taxon>
        <taxon>Chordata</taxon>
        <taxon>Craniata</taxon>
        <taxon>Vertebrata</taxon>
        <taxon>Euteleostomi</taxon>
        <taxon>Amphibia</taxon>
        <taxon>Batrachia</taxon>
        <taxon>Caudata</taxon>
        <taxon>Salamandroidea</taxon>
        <taxon>Salamandridae</taxon>
        <taxon>Pleurodelinae</taxon>
        <taxon>Pleurodeles</taxon>
    </lineage>
</organism>
<dbReference type="EMBL" id="JANPWB010000011">
    <property type="protein sequence ID" value="KAJ1124138.1"/>
    <property type="molecule type" value="Genomic_DNA"/>
</dbReference>
<protein>
    <submittedName>
        <fullName evidence="1">Uncharacterized protein</fullName>
    </submittedName>
</protein>
<feature type="non-terminal residue" evidence="1">
    <location>
        <position position="1"/>
    </location>
</feature>
<evidence type="ECO:0000313" key="2">
    <source>
        <dbReference type="Proteomes" id="UP001066276"/>
    </source>
</evidence>
<dbReference type="AlphaFoldDB" id="A0AAV7PEH2"/>
<name>A0AAV7PEH2_PLEWA</name>
<comment type="caution">
    <text evidence="1">The sequence shown here is derived from an EMBL/GenBank/DDBJ whole genome shotgun (WGS) entry which is preliminary data.</text>
</comment>
<proteinExistence type="predicted"/>
<accession>A0AAV7PEH2</accession>
<gene>
    <name evidence="1" type="ORF">NDU88_002600</name>
</gene>
<keyword evidence="2" id="KW-1185">Reference proteome</keyword>
<evidence type="ECO:0000313" key="1">
    <source>
        <dbReference type="EMBL" id="KAJ1124138.1"/>
    </source>
</evidence>
<dbReference type="Proteomes" id="UP001066276">
    <property type="component" value="Chromosome 7"/>
</dbReference>
<reference evidence="1" key="1">
    <citation type="journal article" date="2022" name="bioRxiv">
        <title>Sequencing and chromosome-scale assembly of the giantPleurodeles waltlgenome.</title>
        <authorList>
            <person name="Brown T."/>
            <person name="Elewa A."/>
            <person name="Iarovenko S."/>
            <person name="Subramanian E."/>
            <person name="Araus A.J."/>
            <person name="Petzold A."/>
            <person name="Susuki M."/>
            <person name="Suzuki K.-i.T."/>
            <person name="Hayashi T."/>
            <person name="Toyoda A."/>
            <person name="Oliveira C."/>
            <person name="Osipova E."/>
            <person name="Leigh N.D."/>
            <person name="Simon A."/>
            <person name="Yun M.H."/>
        </authorList>
    </citation>
    <scope>NUCLEOTIDE SEQUENCE</scope>
    <source>
        <strain evidence="1">20211129_DDA</strain>
        <tissue evidence="1">Liver</tissue>
    </source>
</reference>